<dbReference type="InterPro" id="IPR011990">
    <property type="entry name" value="TPR-like_helical_dom_sf"/>
</dbReference>
<proteinExistence type="predicted"/>
<name>A0A5R9DU07_9ACTN</name>
<organism evidence="1 2">
    <name type="scientific">Streptomyces marianii</name>
    <dbReference type="NCBI Taxonomy" id="1817406"/>
    <lineage>
        <taxon>Bacteria</taxon>
        <taxon>Bacillati</taxon>
        <taxon>Actinomycetota</taxon>
        <taxon>Actinomycetes</taxon>
        <taxon>Kitasatosporales</taxon>
        <taxon>Streptomycetaceae</taxon>
        <taxon>Streptomyces</taxon>
    </lineage>
</organism>
<dbReference type="AlphaFoldDB" id="A0A5R9DU07"/>
<dbReference type="Proteomes" id="UP000305921">
    <property type="component" value="Unassembled WGS sequence"/>
</dbReference>
<reference evidence="1 2" key="1">
    <citation type="submission" date="2019-05" db="EMBL/GenBank/DDBJ databases">
        <title>Streptomyces marianii sp. nov., a novel marine actinomycete from southern coast of India.</title>
        <authorList>
            <person name="Iniyan A.M."/>
            <person name="Wink J."/>
            <person name="Ramprasad E."/>
            <person name="Ramana C.V."/>
            <person name="Bunk B."/>
            <person name="Sproer C."/>
            <person name="Joseph F.-J.R.S."/>
            <person name="Vincent S.G.P."/>
        </authorList>
    </citation>
    <scope>NUCLEOTIDE SEQUENCE [LARGE SCALE GENOMIC DNA]</scope>
    <source>
        <strain evidence="1 2">ICN19</strain>
    </source>
</reference>
<dbReference type="RefSeq" id="WP_138058040.1">
    <property type="nucleotide sequence ID" value="NZ_VAWE01000002.1"/>
</dbReference>
<dbReference type="OrthoDB" id="4253897at2"/>
<evidence type="ECO:0008006" key="3">
    <source>
        <dbReference type="Google" id="ProtNLM"/>
    </source>
</evidence>
<accession>A0A5R9DU07</accession>
<dbReference type="EMBL" id="VAWE01000002">
    <property type="protein sequence ID" value="TLQ39228.1"/>
    <property type="molecule type" value="Genomic_DNA"/>
</dbReference>
<protein>
    <recommendedName>
        <fullName evidence="3">Tetratricopeptide repeat protein</fullName>
    </recommendedName>
</protein>
<evidence type="ECO:0000313" key="1">
    <source>
        <dbReference type="EMBL" id="TLQ39228.1"/>
    </source>
</evidence>
<evidence type="ECO:0000313" key="2">
    <source>
        <dbReference type="Proteomes" id="UP000305921"/>
    </source>
</evidence>
<keyword evidence="2" id="KW-1185">Reference proteome</keyword>
<comment type="caution">
    <text evidence="1">The sequence shown here is derived from an EMBL/GenBank/DDBJ whole genome shotgun (WGS) entry which is preliminary data.</text>
</comment>
<sequence>MTAENPIAVLRDHLDSLQQQYGPAHPQVIEAWRHLAELIGQRGDPRGAASQYQRLGDTLRECVGPYDGKVLDAYEAMARWVAGG</sequence>
<gene>
    <name evidence="1" type="ORF">FEF34_38160</name>
</gene>
<dbReference type="Gene3D" id="1.25.40.10">
    <property type="entry name" value="Tetratricopeptide repeat domain"/>
    <property type="match status" value="1"/>
</dbReference>